<dbReference type="SUPFAM" id="SSF117987">
    <property type="entry name" value="CRISPR-associated protein"/>
    <property type="match status" value="2"/>
</dbReference>
<dbReference type="Proteomes" id="UP000182264">
    <property type="component" value="Chromosome"/>
</dbReference>
<keyword evidence="2" id="KW-1185">Reference proteome</keyword>
<accession>A0A1L3GI32</accession>
<dbReference type="EMBL" id="CP015518">
    <property type="protein sequence ID" value="APG25318.1"/>
    <property type="molecule type" value="Genomic_DNA"/>
</dbReference>
<proteinExistence type="predicted"/>
<dbReference type="InterPro" id="IPR010179">
    <property type="entry name" value="CRISPR-assoc_prot_Cse3"/>
</dbReference>
<gene>
    <name evidence="1" type="ORF">A7E75_10050</name>
</gene>
<name>A0A1L3GI32_SYNAC</name>
<dbReference type="Pfam" id="PF08798">
    <property type="entry name" value="CRISPR_assoc"/>
    <property type="match status" value="1"/>
</dbReference>
<dbReference type="NCBIfam" id="TIGR01907">
    <property type="entry name" value="casE_Cse3"/>
    <property type="match status" value="2"/>
</dbReference>
<dbReference type="SMART" id="SM01101">
    <property type="entry name" value="CRISPR_assoc"/>
    <property type="match status" value="1"/>
</dbReference>
<dbReference type="Gene3D" id="3.30.70.1200">
    <property type="entry name" value="Crispr-associated protein, domain 1"/>
    <property type="match status" value="1"/>
</dbReference>
<dbReference type="Gene3D" id="3.30.70.1210">
    <property type="entry name" value="Crispr-associated protein, domain 2"/>
    <property type="match status" value="1"/>
</dbReference>
<dbReference type="RefSeq" id="WP_072287168.1">
    <property type="nucleotide sequence ID" value="NZ_CP015455.1"/>
</dbReference>
<dbReference type="OrthoDB" id="9795689at2"/>
<evidence type="ECO:0000313" key="1">
    <source>
        <dbReference type="EMBL" id="APG25318.1"/>
    </source>
</evidence>
<protein>
    <submittedName>
        <fullName evidence="1">Type I-E CRISPR-associated protein Cas6/Cse3/CasE</fullName>
    </submittedName>
</protein>
<evidence type="ECO:0000313" key="2">
    <source>
        <dbReference type="Proteomes" id="UP000182264"/>
    </source>
</evidence>
<organism evidence="1 2">
    <name type="scientific">Syntrophotalea acetylenica</name>
    <name type="common">Pelobacter acetylenicus</name>
    <dbReference type="NCBI Taxonomy" id="29542"/>
    <lineage>
        <taxon>Bacteria</taxon>
        <taxon>Pseudomonadati</taxon>
        <taxon>Thermodesulfobacteriota</taxon>
        <taxon>Desulfuromonadia</taxon>
        <taxon>Desulfuromonadales</taxon>
        <taxon>Syntrophotaleaceae</taxon>
        <taxon>Syntrophotalea</taxon>
    </lineage>
</organism>
<sequence length="299" mass="34656">MYFSRVQLQPDVQRSSQLSHVLTTNSYGLHQLLWDLFPTEEKRTFLFREEIAKEQLKNQRCVKGESLFYLVSRHKPLNETPIFLVESKKYAPVINKGQQLTFKLRANPIVSRKTPDKKHSVRHDVVMDAQRRLLRELAYCLGFSDVEHLKKSVLRHHVFNAWRESENRSCSEILREVIRANERFESLLEANLTSAQLVDWALKAVSDSALESWLREKGARNGFELVHDESMNGRKRFKFQAEGYRWHAMPKKGRDAGFSSVDFDGELLVVDPELFQAMLFNGIGPAKAFGCGLMMVRRA</sequence>
<dbReference type="KEGG" id="pace:A6070_04055"/>
<dbReference type="AlphaFoldDB" id="A0A1L3GI32"/>
<dbReference type="STRING" id="29542.A6070_04055"/>
<dbReference type="CDD" id="cd09727">
    <property type="entry name" value="Cas6_I-E"/>
    <property type="match status" value="1"/>
</dbReference>
<reference evidence="1 2" key="1">
    <citation type="journal article" date="2017" name="Genome Announc.">
        <title>Complete Genome Sequences of Two Acetylene-Fermenting Pelobacter acetylenicus Strains.</title>
        <authorList>
            <person name="Sutton J.M."/>
            <person name="Baesman S.M."/>
            <person name="Fierst J.L."/>
            <person name="Poret-Peterson A.T."/>
            <person name="Oremland R.S."/>
            <person name="Dunlap D.S."/>
            <person name="Akob D.M."/>
        </authorList>
    </citation>
    <scope>NUCLEOTIDE SEQUENCE [LARGE SCALE GENOMIC DNA]</scope>
    <source>
        <strain evidence="1 2">DSM 3247</strain>
    </source>
</reference>